<dbReference type="InterPro" id="IPR025589">
    <property type="entry name" value="Toprim_C_rpt"/>
</dbReference>
<name>A0ABW4YEA8_9GAMM</name>
<dbReference type="EMBL" id="JBHUHX010000062">
    <property type="protein sequence ID" value="MFD2114005.1"/>
    <property type="molecule type" value="Genomic_DNA"/>
</dbReference>
<keyword evidence="2" id="KW-1185">Reference proteome</keyword>
<dbReference type="Proteomes" id="UP001597337">
    <property type="component" value="Unassembled WGS sequence"/>
</dbReference>
<sequence length="163" mass="17791">MRALIERGCTDRIDGFRSKAGRSFAAVLRLDGTGKVVMDFETGKSAVPDAAQALSEAAAEPGPTAPGLGRHPLPCPKCGQGQIIEGRRGYGCNRYREGCDFVVWKRVEDLVLSEPMLRELVSRSETAPIVLPCDAEGGGRRMVRLRLDEQWRTLVEPVADRAP</sequence>
<dbReference type="RefSeq" id="WP_386029015.1">
    <property type="nucleotide sequence ID" value="NZ_JBHUHX010000062.1"/>
</dbReference>
<evidence type="ECO:0000313" key="2">
    <source>
        <dbReference type="Proteomes" id="UP001597337"/>
    </source>
</evidence>
<reference evidence="2" key="1">
    <citation type="journal article" date="2019" name="Int. J. Syst. Evol. Microbiol.">
        <title>The Global Catalogue of Microorganisms (GCM) 10K type strain sequencing project: providing services to taxonomists for standard genome sequencing and annotation.</title>
        <authorList>
            <consortium name="The Broad Institute Genomics Platform"/>
            <consortium name="The Broad Institute Genome Sequencing Center for Infectious Disease"/>
            <person name="Wu L."/>
            <person name="Ma J."/>
        </authorList>
    </citation>
    <scope>NUCLEOTIDE SEQUENCE [LARGE SCALE GENOMIC DNA]</scope>
    <source>
        <strain evidence="2">KACC 12597</strain>
    </source>
</reference>
<organism evidence="1 2">
    <name type="scientific">Thiorhodococcus fuscus</name>
    <dbReference type="NCBI Taxonomy" id="527200"/>
    <lineage>
        <taxon>Bacteria</taxon>
        <taxon>Pseudomonadati</taxon>
        <taxon>Pseudomonadota</taxon>
        <taxon>Gammaproteobacteria</taxon>
        <taxon>Chromatiales</taxon>
        <taxon>Chromatiaceae</taxon>
        <taxon>Thiorhodococcus</taxon>
    </lineage>
</organism>
<dbReference type="Pfam" id="PF13342">
    <property type="entry name" value="Toprim_Crpt"/>
    <property type="match status" value="1"/>
</dbReference>
<gene>
    <name evidence="1" type="ORF">ACFSJC_19325</name>
</gene>
<comment type="caution">
    <text evidence="1">The sequence shown here is derived from an EMBL/GenBank/DDBJ whole genome shotgun (WGS) entry which is preliminary data.</text>
</comment>
<protein>
    <submittedName>
        <fullName evidence="1">Topoisomerase C-terminal repeat-containing protein</fullName>
    </submittedName>
</protein>
<proteinExistence type="predicted"/>
<accession>A0ABW4YEA8</accession>
<evidence type="ECO:0000313" key="1">
    <source>
        <dbReference type="EMBL" id="MFD2114005.1"/>
    </source>
</evidence>